<feature type="chain" id="PRO_5040333755" evidence="4">
    <location>
        <begin position="22"/>
        <end position="201"/>
    </location>
</feature>
<dbReference type="InterPro" id="IPR031311">
    <property type="entry name" value="CHIT_BIND_RR_consensus"/>
</dbReference>
<dbReference type="InterPro" id="IPR000618">
    <property type="entry name" value="Insect_cuticle"/>
</dbReference>
<dbReference type="AlphaFoldDB" id="A0A9Q0S3U7"/>
<keyword evidence="1 2" id="KW-0193">Cuticle</keyword>
<dbReference type="InterPro" id="IPR050468">
    <property type="entry name" value="Cuticle_Struct_Prot"/>
</dbReference>
<evidence type="ECO:0000256" key="1">
    <source>
        <dbReference type="ARBA" id="ARBA00022460"/>
    </source>
</evidence>
<comment type="caution">
    <text evidence="5">The sequence shown here is derived from an EMBL/GenBank/DDBJ whole genome shotgun (WGS) entry which is preliminary data.</text>
</comment>
<dbReference type="PROSITE" id="PS00233">
    <property type="entry name" value="CHIT_BIND_RR_1"/>
    <property type="match status" value="1"/>
</dbReference>
<evidence type="ECO:0000313" key="6">
    <source>
        <dbReference type="Proteomes" id="UP001151699"/>
    </source>
</evidence>
<evidence type="ECO:0000256" key="2">
    <source>
        <dbReference type="PROSITE-ProRule" id="PRU00497"/>
    </source>
</evidence>
<feature type="region of interest" description="Disordered" evidence="3">
    <location>
        <begin position="152"/>
        <end position="201"/>
    </location>
</feature>
<evidence type="ECO:0000256" key="3">
    <source>
        <dbReference type="SAM" id="MobiDB-lite"/>
    </source>
</evidence>
<proteinExistence type="predicted"/>
<reference evidence="5" key="1">
    <citation type="submission" date="2022-07" db="EMBL/GenBank/DDBJ databases">
        <authorList>
            <person name="Trinca V."/>
            <person name="Uliana J.V.C."/>
            <person name="Torres T.T."/>
            <person name="Ward R.J."/>
            <person name="Monesi N."/>
        </authorList>
    </citation>
    <scope>NUCLEOTIDE SEQUENCE</scope>
    <source>
        <strain evidence="5">HSMRA1968</strain>
        <tissue evidence="5">Whole embryos</tissue>
    </source>
</reference>
<dbReference type="Proteomes" id="UP001151699">
    <property type="component" value="Chromosome B"/>
</dbReference>
<evidence type="ECO:0000313" key="5">
    <source>
        <dbReference type="EMBL" id="KAJ6644367.1"/>
    </source>
</evidence>
<accession>A0A9Q0S3U7</accession>
<gene>
    <name evidence="5" type="primary">CU03</name>
    <name evidence="5" type="ORF">Bhyg_09335</name>
</gene>
<keyword evidence="6" id="KW-1185">Reference proteome</keyword>
<feature type="compositionally biased region" description="Low complexity" evidence="3">
    <location>
        <begin position="152"/>
        <end position="162"/>
    </location>
</feature>
<dbReference type="Pfam" id="PF00379">
    <property type="entry name" value="Chitin_bind_4"/>
    <property type="match status" value="1"/>
</dbReference>
<dbReference type="EMBL" id="WJQU01000002">
    <property type="protein sequence ID" value="KAJ6644367.1"/>
    <property type="molecule type" value="Genomic_DNA"/>
</dbReference>
<organism evidence="5 6">
    <name type="scientific">Pseudolycoriella hygida</name>
    <dbReference type="NCBI Taxonomy" id="35572"/>
    <lineage>
        <taxon>Eukaryota</taxon>
        <taxon>Metazoa</taxon>
        <taxon>Ecdysozoa</taxon>
        <taxon>Arthropoda</taxon>
        <taxon>Hexapoda</taxon>
        <taxon>Insecta</taxon>
        <taxon>Pterygota</taxon>
        <taxon>Neoptera</taxon>
        <taxon>Endopterygota</taxon>
        <taxon>Diptera</taxon>
        <taxon>Nematocera</taxon>
        <taxon>Sciaroidea</taxon>
        <taxon>Sciaridae</taxon>
        <taxon>Pseudolycoriella</taxon>
    </lineage>
</organism>
<dbReference type="PANTHER" id="PTHR10380">
    <property type="entry name" value="CUTICLE PROTEIN"/>
    <property type="match status" value="1"/>
</dbReference>
<dbReference type="GO" id="GO:0062129">
    <property type="term" value="C:chitin-based extracellular matrix"/>
    <property type="evidence" value="ECO:0007669"/>
    <property type="project" value="TreeGrafter"/>
</dbReference>
<sequence length="201" mass="21408">MNETMLTFVSVLLLAAVSTQAAPQFQPADAAQQSNVPLVTILSQTDSIGADGSFNNSFEASNGIKQQNTGFLKKALVPQTREDGTETGEKVEGDVLVQTGSYSFTGDDGVVYTITYIADENGFQPQGEHIPTPPAIPAQILDSLKLSAQEASQYSAAEASYSRQNESEPDSEVDIPVLQKNTDDDLEQSVSQGTDASVLEE</sequence>
<evidence type="ECO:0000256" key="4">
    <source>
        <dbReference type="SAM" id="SignalP"/>
    </source>
</evidence>
<dbReference type="PANTHER" id="PTHR10380:SF173">
    <property type="entry name" value="CUTICULAR PROTEIN 47EF, ISOFORM C-RELATED"/>
    <property type="match status" value="1"/>
</dbReference>
<dbReference type="OrthoDB" id="7255276at2759"/>
<dbReference type="PROSITE" id="PS51155">
    <property type="entry name" value="CHIT_BIND_RR_2"/>
    <property type="match status" value="1"/>
</dbReference>
<dbReference type="GO" id="GO:0008010">
    <property type="term" value="F:structural constituent of chitin-based larval cuticle"/>
    <property type="evidence" value="ECO:0007669"/>
    <property type="project" value="TreeGrafter"/>
</dbReference>
<keyword evidence="4" id="KW-0732">Signal</keyword>
<name>A0A9Q0S3U7_9DIPT</name>
<protein>
    <submittedName>
        <fullName evidence="5">Cuticle protein 3</fullName>
    </submittedName>
</protein>
<feature type="signal peptide" evidence="4">
    <location>
        <begin position="1"/>
        <end position="21"/>
    </location>
</feature>